<dbReference type="EMBL" id="JANSHE010004772">
    <property type="protein sequence ID" value="KAJ2974866.1"/>
    <property type="molecule type" value="Genomic_DNA"/>
</dbReference>
<organism evidence="1 2">
    <name type="scientific">Trametes sanguinea</name>
    <dbReference type="NCBI Taxonomy" id="158606"/>
    <lineage>
        <taxon>Eukaryota</taxon>
        <taxon>Fungi</taxon>
        <taxon>Dikarya</taxon>
        <taxon>Basidiomycota</taxon>
        <taxon>Agaricomycotina</taxon>
        <taxon>Agaricomycetes</taxon>
        <taxon>Polyporales</taxon>
        <taxon>Polyporaceae</taxon>
        <taxon>Trametes</taxon>
    </lineage>
</organism>
<sequence>MDVVLLLCCGHGLPTFQLVCHTLALVYGQQPLGPAVQPVGVAETSPSTFVSELEAVLESYEQQTALGMCKDGWLCNMHAHPLPVRVSGPYTCISRAYVFRSSVRSRTSRNRFAITLDLTAISLSFFYNSRLPLLEKLKVLNHANFEFAAAGVFRSRSLRHLRDIYPTYQLSTGLLMPLDAPGPSDCAIALFAMLRSDCRTLTLREAAEILSAFLGSLRRGLMCKLVSSVRTSLIDLRAVSRMFRPGGVYDIPGLFPGFSPPSRFRSTLRLFLLALLMQVKRASLKPASQLARDGERAGLIAGGSAKQENGRSSIKRSMVAALAFLQAVSFCSPPNLFTVPAARMMFTSTTMHAAFSFACFILSLGLLERVAAFDLSRKDNLAVYWGQDSAGNQQRLSHYCKDSTVDTFPIAFLYIFRGAGGEPVIDFANVGGILCLQRSNLC</sequence>
<evidence type="ECO:0000313" key="1">
    <source>
        <dbReference type="EMBL" id="KAJ2974866.1"/>
    </source>
</evidence>
<accession>A0ACC1N7M4</accession>
<evidence type="ECO:0000313" key="2">
    <source>
        <dbReference type="Proteomes" id="UP001144978"/>
    </source>
</evidence>
<reference evidence="1" key="1">
    <citation type="submission" date="2022-08" db="EMBL/GenBank/DDBJ databases">
        <title>Genome Sequence of Pycnoporus sanguineus.</title>
        <authorList>
            <person name="Buettner E."/>
        </authorList>
    </citation>
    <scope>NUCLEOTIDE SEQUENCE</scope>
    <source>
        <strain evidence="1">CG-C14</strain>
    </source>
</reference>
<keyword evidence="2" id="KW-1185">Reference proteome</keyword>
<proteinExistence type="predicted"/>
<protein>
    <submittedName>
        <fullName evidence="1">Uncharacterized protein</fullName>
    </submittedName>
</protein>
<comment type="caution">
    <text evidence="1">The sequence shown here is derived from an EMBL/GenBank/DDBJ whole genome shotgun (WGS) entry which is preliminary data.</text>
</comment>
<dbReference type="Proteomes" id="UP001144978">
    <property type="component" value="Unassembled WGS sequence"/>
</dbReference>
<gene>
    <name evidence="1" type="ORF">NUW54_g11825</name>
</gene>
<name>A0ACC1N7M4_9APHY</name>